<keyword evidence="1" id="KW-0805">Transcription regulation</keyword>
<dbReference type="Gene3D" id="1.10.10.10">
    <property type="entry name" value="Winged helix-like DNA-binding domain superfamily/Winged helix DNA-binding domain"/>
    <property type="match status" value="1"/>
</dbReference>
<evidence type="ECO:0000256" key="3">
    <source>
        <dbReference type="ARBA" id="ARBA00023163"/>
    </source>
</evidence>
<evidence type="ECO:0000256" key="2">
    <source>
        <dbReference type="ARBA" id="ARBA00023125"/>
    </source>
</evidence>
<dbReference type="SUPFAM" id="SSF51206">
    <property type="entry name" value="cAMP-binding domain-like"/>
    <property type="match status" value="1"/>
</dbReference>
<dbReference type="InterPro" id="IPR050397">
    <property type="entry name" value="Env_Response_Regulators"/>
</dbReference>
<evidence type="ECO:0000256" key="1">
    <source>
        <dbReference type="ARBA" id="ARBA00023015"/>
    </source>
</evidence>
<dbReference type="EMBL" id="JBELQE010000084">
    <property type="protein sequence ID" value="MER2251220.1"/>
    <property type="molecule type" value="Genomic_DNA"/>
</dbReference>
<reference evidence="5 6" key="1">
    <citation type="submission" date="2024-06" db="EMBL/GenBank/DDBJ databases">
        <authorList>
            <person name="Campbell A.G."/>
        </authorList>
    </citation>
    <scope>NUCLEOTIDE SEQUENCE [LARGE SCALE GENOMIC DNA]</scope>
    <source>
        <strain evidence="5 6">EM12</strain>
    </source>
</reference>
<dbReference type="PANTHER" id="PTHR24567">
    <property type="entry name" value="CRP FAMILY TRANSCRIPTIONAL REGULATORY PROTEIN"/>
    <property type="match status" value="1"/>
</dbReference>
<dbReference type="InterPro" id="IPR036388">
    <property type="entry name" value="WH-like_DNA-bd_sf"/>
</dbReference>
<dbReference type="SMART" id="SM00419">
    <property type="entry name" value="HTH_CRP"/>
    <property type="match status" value="1"/>
</dbReference>
<dbReference type="Gene3D" id="2.60.120.10">
    <property type="entry name" value="Jelly Rolls"/>
    <property type="match status" value="1"/>
</dbReference>
<comment type="caution">
    <text evidence="5">The sequence shown here is derived from an EMBL/GenBank/DDBJ whole genome shotgun (WGS) entry which is preliminary data.</text>
</comment>
<accession>A0ABV1QP77</accession>
<dbReference type="RefSeq" id="WP_350395652.1">
    <property type="nucleotide sequence ID" value="NZ_JBELQE010000084.1"/>
</dbReference>
<evidence type="ECO:0000313" key="5">
    <source>
        <dbReference type="EMBL" id="MER2251220.1"/>
    </source>
</evidence>
<dbReference type="InterPro" id="IPR036390">
    <property type="entry name" value="WH_DNA-bd_sf"/>
</dbReference>
<evidence type="ECO:0000259" key="4">
    <source>
        <dbReference type="PROSITE" id="PS51063"/>
    </source>
</evidence>
<dbReference type="Proteomes" id="UP001480955">
    <property type="component" value="Unassembled WGS sequence"/>
</dbReference>
<dbReference type="InterPro" id="IPR018490">
    <property type="entry name" value="cNMP-bd_dom_sf"/>
</dbReference>
<sequence>MLLLQFKLLPLSTALLYHNRLLASLAEDDLASLSPHLEPVGLRLGTVLIEPDQPICHAFFPEQGLGSVVANSQSGSGAEIGLVGRDGFVGTSLVLGSDRIPHQIFMQVGGHGHRISADALRQAFEASPTLRSLLLCYVQTFLIQTAQTALANASAPVEERLARWLLMYHDRQEGDELSITHEFLSLMLGVRRPTVTVALQMLEGARLIQARRGRVIVLNRAGLEEAAGEAYGPAEAEYARLISPLRRTA</sequence>
<gene>
    <name evidence="5" type="ORF">ABS772_14975</name>
</gene>
<feature type="domain" description="HTH crp-type" evidence="4">
    <location>
        <begin position="155"/>
        <end position="221"/>
    </location>
</feature>
<protein>
    <submittedName>
        <fullName evidence="5">Crp/Fnr family transcriptional regulator</fullName>
    </submittedName>
</protein>
<name>A0ABV1QP77_9HYPH</name>
<dbReference type="InterPro" id="IPR014710">
    <property type="entry name" value="RmlC-like_jellyroll"/>
</dbReference>
<keyword evidence="6" id="KW-1185">Reference proteome</keyword>
<dbReference type="InterPro" id="IPR012318">
    <property type="entry name" value="HTH_CRP"/>
</dbReference>
<dbReference type="Pfam" id="PF13545">
    <property type="entry name" value="HTH_Crp_2"/>
    <property type="match status" value="1"/>
</dbReference>
<dbReference type="PANTHER" id="PTHR24567:SF74">
    <property type="entry name" value="HTH-TYPE TRANSCRIPTIONAL REGULATOR ARCR"/>
    <property type="match status" value="1"/>
</dbReference>
<dbReference type="SUPFAM" id="SSF46785">
    <property type="entry name" value="Winged helix' DNA-binding domain"/>
    <property type="match status" value="1"/>
</dbReference>
<dbReference type="PROSITE" id="PS51063">
    <property type="entry name" value="HTH_CRP_2"/>
    <property type="match status" value="1"/>
</dbReference>
<organism evidence="5 6">
    <name type="scientific">Methylorubrum podarium</name>
    <dbReference type="NCBI Taxonomy" id="200476"/>
    <lineage>
        <taxon>Bacteria</taxon>
        <taxon>Pseudomonadati</taxon>
        <taxon>Pseudomonadota</taxon>
        <taxon>Alphaproteobacteria</taxon>
        <taxon>Hyphomicrobiales</taxon>
        <taxon>Methylobacteriaceae</taxon>
        <taxon>Methylorubrum</taxon>
    </lineage>
</organism>
<keyword evidence="3" id="KW-0804">Transcription</keyword>
<proteinExistence type="predicted"/>
<evidence type="ECO:0000313" key="6">
    <source>
        <dbReference type="Proteomes" id="UP001480955"/>
    </source>
</evidence>
<keyword evidence="2" id="KW-0238">DNA-binding</keyword>